<dbReference type="EMBL" id="LAZR01059995">
    <property type="protein sequence ID" value="KKK66621.1"/>
    <property type="molecule type" value="Genomic_DNA"/>
</dbReference>
<feature type="non-terminal residue" evidence="1">
    <location>
        <position position="1"/>
    </location>
</feature>
<feature type="non-terminal residue" evidence="1">
    <location>
        <position position="372"/>
    </location>
</feature>
<sequence length="372" mass="37029">GDVTVNVDLSELTTSVTNGDGDFFVVVDAANAQRKLTKANIALSGMNNNLGWTSNVGTVTSVTGGVGIDSSGGAAPSISLNLNELSLGGTPIAGDFFAYVDGTLSRKIAISSVNLGVFNNNLGWTSNVGTVTSVTGGTGIDSTGGATPNLTFDASELALGGTLVGTDHLVAVNGGVSNRQVISSIPLSIFNNDAGWTSNTGDITGVTAGNGLTGGGSSGSVTLNVVGTTNRISVAANSIDIHSGYVGQTSITTLGTIASGVWSGTTISSVTQAAVTAHVAAINHDLLLNFVAGEHFLQLAIVATGALDSGTISSGFGNINIGSSTFSTTGTVSAGSLTIESATNPQLLIIDTTNTVQTIVQSQNTNTRLGTL</sequence>
<accession>A0A0F9A366</accession>
<reference evidence="1" key="1">
    <citation type="journal article" date="2015" name="Nature">
        <title>Complex archaea that bridge the gap between prokaryotes and eukaryotes.</title>
        <authorList>
            <person name="Spang A."/>
            <person name="Saw J.H."/>
            <person name="Jorgensen S.L."/>
            <person name="Zaremba-Niedzwiedzka K."/>
            <person name="Martijn J."/>
            <person name="Lind A.E."/>
            <person name="van Eijk R."/>
            <person name="Schleper C."/>
            <person name="Guy L."/>
            <person name="Ettema T.J."/>
        </authorList>
    </citation>
    <scope>NUCLEOTIDE SEQUENCE</scope>
</reference>
<comment type="caution">
    <text evidence="1">The sequence shown here is derived from an EMBL/GenBank/DDBJ whole genome shotgun (WGS) entry which is preliminary data.</text>
</comment>
<evidence type="ECO:0000313" key="1">
    <source>
        <dbReference type="EMBL" id="KKK66621.1"/>
    </source>
</evidence>
<gene>
    <name evidence="1" type="ORF">LCGC14_2962260</name>
</gene>
<proteinExistence type="predicted"/>
<dbReference type="AlphaFoldDB" id="A0A0F9A366"/>
<name>A0A0F9A366_9ZZZZ</name>
<protein>
    <submittedName>
        <fullName evidence="1">Uncharacterized protein</fullName>
    </submittedName>
</protein>
<organism evidence="1">
    <name type="scientific">marine sediment metagenome</name>
    <dbReference type="NCBI Taxonomy" id="412755"/>
    <lineage>
        <taxon>unclassified sequences</taxon>
        <taxon>metagenomes</taxon>
        <taxon>ecological metagenomes</taxon>
    </lineage>
</organism>